<evidence type="ECO:0000313" key="1">
    <source>
        <dbReference type="EMBL" id="GFH62673.1"/>
    </source>
</evidence>
<gene>
    <name evidence="1" type="primary">accB</name>
    <name evidence="1" type="ORF">ZNDK_0444</name>
</gene>
<comment type="caution">
    <text evidence="1">The sequence shown here is derived from an EMBL/GenBank/DDBJ whole genome shotgun (WGS) entry which is preliminary data.</text>
</comment>
<protein>
    <submittedName>
        <fullName evidence="1">Biotin-carboxy-carrier-protein</fullName>
    </submittedName>
</protein>
<proteinExistence type="predicted"/>
<accession>A0A6L2R590</accession>
<organism evidence="1 2">
    <name type="scientific">Candidatus Desulfovibrio kirbyi</name>
    <dbReference type="NCBI Taxonomy" id="2696086"/>
    <lineage>
        <taxon>Bacteria</taxon>
        <taxon>Pseudomonadati</taxon>
        <taxon>Thermodesulfobacteriota</taxon>
        <taxon>Desulfovibrionia</taxon>
        <taxon>Desulfovibrionales</taxon>
        <taxon>Desulfovibrionaceae</taxon>
        <taxon>Desulfovibrio</taxon>
    </lineage>
</organism>
<evidence type="ECO:0000313" key="2">
    <source>
        <dbReference type="Proteomes" id="UP000505077"/>
    </source>
</evidence>
<dbReference type="Proteomes" id="UP000505077">
    <property type="component" value="Unassembled WGS sequence"/>
</dbReference>
<name>A0A6L2R590_9BACT</name>
<dbReference type="EMBL" id="BLLL01000003">
    <property type="protein sequence ID" value="GFH62673.1"/>
    <property type="molecule type" value="Genomic_DNA"/>
</dbReference>
<sequence length="217" mass="24840">MINISQLLDEIKSSPYNEIVISTPHTGKITFADIKEGDCVLGPQGIWKHQPGTQLATLERERNFKPIFAPDKGEISLVHKKLEGLFAEAGTELVVLRHMLTRDEVQRMILQKALHLFRAPERAKYYFTPEADKKIRASETRTMTVRNGMELFIMSRMKREVPLHYSGPEGVIYEIYFKYNANLEIGAPLIGVCSPAHLPVIQDMIARVQTEWFEKTE</sequence>
<reference evidence="1 2" key="1">
    <citation type="journal article" date="2020" name="ISME J.">
        <title>Parallel Reductive Genome Evolution in Desulfovibrio Ectosymbionts Independently Acquired by Trichonympha Protists in the Termite Gut.</title>
        <authorList>
            <person name="Takeuchi M."/>
            <person name="Kuwahara H."/>
            <person name="Murakami T."/>
            <person name="Takahashi K."/>
            <person name="Kajitani R."/>
            <person name="Toyoda A."/>
            <person name="Itoh T."/>
            <person name="Ohkuma M."/>
            <person name="Hongoh Y."/>
        </authorList>
    </citation>
    <scope>NUCLEOTIDE SEQUENCE [LARGE SCALE GENOMIC DNA]</scope>
    <source>
        <strain evidence="1">ZnDsv-02</strain>
    </source>
</reference>
<dbReference type="Gene3D" id="2.40.50.100">
    <property type="match status" value="1"/>
</dbReference>
<dbReference type="AlphaFoldDB" id="A0A6L2R590"/>